<name>A0A6C0H6G4_9ZZZZ</name>
<accession>A0A6C0H6G4</accession>
<dbReference type="AlphaFoldDB" id="A0A6C0H6G4"/>
<evidence type="ECO:0000313" key="1">
    <source>
        <dbReference type="EMBL" id="QHT76171.1"/>
    </source>
</evidence>
<dbReference type="EMBL" id="MN739890">
    <property type="protein sequence ID" value="QHT76171.1"/>
    <property type="molecule type" value="Genomic_DNA"/>
</dbReference>
<reference evidence="1" key="1">
    <citation type="journal article" date="2020" name="Nature">
        <title>Giant virus diversity and host interactions through global metagenomics.</title>
        <authorList>
            <person name="Schulz F."/>
            <person name="Roux S."/>
            <person name="Paez-Espino D."/>
            <person name="Jungbluth S."/>
            <person name="Walsh D.A."/>
            <person name="Denef V.J."/>
            <person name="McMahon K.D."/>
            <person name="Konstantinidis K.T."/>
            <person name="Eloe-Fadrosh E.A."/>
            <person name="Kyrpides N.C."/>
            <person name="Woyke T."/>
        </authorList>
    </citation>
    <scope>NUCLEOTIDE SEQUENCE</scope>
    <source>
        <strain evidence="1">GVMAG-M-3300023179-73</strain>
    </source>
</reference>
<protein>
    <submittedName>
        <fullName evidence="1">Uncharacterized protein</fullName>
    </submittedName>
</protein>
<proteinExistence type="predicted"/>
<sequence length="138" mass="16508">MERDYLIVDNHVSKNGDITTEFKECDGKLLVKHFSGLNSENFVIKKYNGKRFEFSLFKLNGVYYVNINGHHIVDYHRFINIESISNTTDGVKIINTYIGELMVQNCETDMIQKALITMSDWMKHRKEWWNDLWYYLFH</sequence>
<organism evidence="1">
    <name type="scientific">viral metagenome</name>
    <dbReference type="NCBI Taxonomy" id="1070528"/>
    <lineage>
        <taxon>unclassified sequences</taxon>
        <taxon>metagenomes</taxon>
        <taxon>organismal metagenomes</taxon>
    </lineage>
</organism>